<keyword evidence="5" id="KW-0238">DNA-binding</keyword>
<dbReference type="Gene3D" id="3.30.1490.190">
    <property type="match status" value="1"/>
</dbReference>
<dbReference type="GO" id="GO:0008270">
    <property type="term" value="F:zinc ion binding"/>
    <property type="evidence" value="ECO:0007669"/>
    <property type="project" value="TreeGrafter"/>
</dbReference>
<evidence type="ECO:0000256" key="8">
    <source>
        <dbReference type="PIRSR" id="PIRSR602481-2"/>
    </source>
</evidence>
<keyword evidence="6" id="KW-0804">Transcription</keyword>
<dbReference type="GO" id="GO:0000976">
    <property type="term" value="F:transcription cis-regulatory region binding"/>
    <property type="evidence" value="ECO:0007669"/>
    <property type="project" value="TreeGrafter"/>
</dbReference>
<feature type="binding site" evidence="7">
    <location>
        <position position="142"/>
    </location>
    <ligand>
        <name>Zn(2+)</name>
        <dbReference type="ChEBI" id="CHEBI:29105"/>
    </ligand>
</feature>
<keyword evidence="3 7" id="KW-0862">Zinc</keyword>
<gene>
    <name evidence="9" type="ORF">HMPREF9194_01652</name>
</gene>
<dbReference type="Pfam" id="PF01475">
    <property type="entry name" value="FUR"/>
    <property type="match status" value="1"/>
</dbReference>
<comment type="cofactor">
    <cofactor evidence="8">
        <name>Mn(2+)</name>
        <dbReference type="ChEBI" id="CHEBI:29035"/>
    </cofactor>
    <cofactor evidence="8">
        <name>Fe(2+)</name>
        <dbReference type="ChEBI" id="CHEBI:29033"/>
    </cofactor>
    <text evidence="8">Binds 1 Mn(2+) or Fe(2+) ion per subunit.</text>
</comment>
<dbReference type="PANTHER" id="PTHR33202:SF8">
    <property type="entry name" value="PEROXIDE-RESPONSIVE REPRESSOR PERR"/>
    <property type="match status" value="1"/>
</dbReference>
<dbReference type="InterPro" id="IPR043135">
    <property type="entry name" value="Fur_C"/>
</dbReference>
<accession>S3KGD9</accession>
<comment type="caution">
    <text evidence="9">The sequence shown here is derived from an EMBL/GenBank/DDBJ whole genome shotgun (WGS) entry which is preliminary data.</text>
</comment>
<comment type="similarity">
    <text evidence="1">Belongs to the Fur family.</text>
</comment>
<keyword evidence="2" id="KW-0678">Repressor</keyword>
<keyword evidence="7" id="KW-0479">Metal-binding</keyword>
<dbReference type="CDD" id="cd07153">
    <property type="entry name" value="Fur_like"/>
    <property type="match status" value="1"/>
</dbReference>
<dbReference type="GO" id="GO:0003700">
    <property type="term" value="F:DNA-binding transcription factor activity"/>
    <property type="evidence" value="ECO:0007669"/>
    <property type="project" value="InterPro"/>
</dbReference>
<evidence type="ECO:0000256" key="4">
    <source>
        <dbReference type="ARBA" id="ARBA00023015"/>
    </source>
</evidence>
<dbReference type="Gene3D" id="1.10.10.10">
    <property type="entry name" value="Winged helix-like DNA-binding domain superfamily/Winged helix DNA-binding domain"/>
    <property type="match status" value="1"/>
</dbReference>
<evidence type="ECO:0000256" key="2">
    <source>
        <dbReference type="ARBA" id="ARBA00022491"/>
    </source>
</evidence>
<evidence type="ECO:0000256" key="7">
    <source>
        <dbReference type="PIRSR" id="PIRSR602481-1"/>
    </source>
</evidence>
<evidence type="ECO:0000313" key="10">
    <source>
        <dbReference type="Proteomes" id="UP000014541"/>
    </source>
</evidence>
<dbReference type="HOGENOM" id="CLU_096072_4_2_12"/>
<organism evidence="9 10">
    <name type="scientific">Treponema maltophilum ATCC 51939</name>
    <dbReference type="NCBI Taxonomy" id="1125699"/>
    <lineage>
        <taxon>Bacteria</taxon>
        <taxon>Pseudomonadati</taxon>
        <taxon>Spirochaetota</taxon>
        <taxon>Spirochaetia</taxon>
        <taxon>Spirochaetales</taxon>
        <taxon>Treponemataceae</taxon>
        <taxon>Treponema</taxon>
    </lineage>
</organism>
<dbReference type="PANTHER" id="PTHR33202">
    <property type="entry name" value="ZINC UPTAKE REGULATION PROTEIN"/>
    <property type="match status" value="1"/>
</dbReference>
<feature type="binding site" evidence="8">
    <location>
        <position position="115"/>
    </location>
    <ligand>
        <name>Fe cation</name>
        <dbReference type="ChEBI" id="CHEBI:24875"/>
    </ligand>
</feature>
<dbReference type="SUPFAM" id="SSF46785">
    <property type="entry name" value="Winged helix' DNA-binding domain"/>
    <property type="match status" value="1"/>
</dbReference>
<evidence type="ECO:0008006" key="11">
    <source>
        <dbReference type="Google" id="ProtNLM"/>
    </source>
</evidence>
<reference evidence="9 10" key="1">
    <citation type="submission" date="2013-04" db="EMBL/GenBank/DDBJ databases">
        <title>The Genome Sequence of Treponema maltophilum ATCC 51939.</title>
        <authorList>
            <consortium name="The Broad Institute Genomics Platform"/>
            <person name="Earl A."/>
            <person name="Ward D."/>
            <person name="Feldgarden M."/>
            <person name="Gevers D."/>
            <person name="Leonetti C."/>
            <person name="Blanton J.M."/>
            <person name="Dewhirst F.E."/>
            <person name="Izard J."/>
            <person name="Walker B."/>
            <person name="Young S."/>
            <person name="Zeng Q."/>
            <person name="Gargeya S."/>
            <person name="Fitzgerald M."/>
            <person name="Haas B."/>
            <person name="Abouelleil A."/>
            <person name="Allen A.W."/>
            <person name="Alvarado L."/>
            <person name="Arachchi H.M."/>
            <person name="Berlin A.M."/>
            <person name="Chapman S.B."/>
            <person name="Gainer-Dewar J."/>
            <person name="Goldberg J."/>
            <person name="Griggs A."/>
            <person name="Gujja S."/>
            <person name="Hansen M."/>
            <person name="Howarth C."/>
            <person name="Imamovic A."/>
            <person name="Ireland A."/>
            <person name="Larimer J."/>
            <person name="McCowan C."/>
            <person name="Murphy C."/>
            <person name="Pearson M."/>
            <person name="Poon T.W."/>
            <person name="Priest M."/>
            <person name="Roberts A."/>
            <person name="Saif S."/>
            <person name="Shea T."/>
            <person name="Sisk P."/>
            <person name="Sykes S."/>
            <person name="Wortman J."/>
            <person name="Nusbaum C."/>
            <person name="Birren B."/>
        </authorList>
    </citation>
    <scope>NUCLEOTIDE SEQUENCE [LARGE SCALE GENOMIC DNA]</scope>
    <source>
        <strain evidence="9 10">ATCC 51939</strain>
    </source>
</reference>
<evidence type="ECO:0000313" key="9">
    <source>
        <dbReference type="EMBL" id="EPF31307.1"/>
    </source>
</evidence>
<dbReference type="InterPro" id="IPR036388">
    <property type="entry name" value="WH-like_DNA-bd_sf"/>
</dbReference>
<feature type="binding site" evidence="7">
    <location>
        <position position="145"/>
    </location>
    <ligand>
        <name>Zn(2+)</name>
        <dbReference type="ChEBI" id="CHEBI:29105"/>
    </ligand>
</feature>
<evidence type="ECO:0000256" key="1">
    <source>
        <dbReference type="ARBA" id="ARBA00007957"/>
    </source>
</evidence>
<dbReference type="InterPro" id="IPR036390">
    <property type="entry name" value="WH_DNA-bd_sf"/>
</dbReference>
<proteinExistence type="inferred from homology"/>
<dbReference type="EMBL" id="ATFF01000006">
    <property type="protein sequence ID" value="EPF31307.1"/>
    <property type="molecule type" value="Genomic_DNA"/>
</dbReference>
<dbReference type="OrthoDB" id="8659436at2"/>
<dbReference type="InterPro" id="IPR002481">
    <property type="entry name" value="FUR"/>
</dbReference>
<dbReference type="PATRIC" id="fig|1125699.3.peg.1665"/>
<dbReference type="STRING" id="1125699.HMPREF9194_01652"/>
<evidence type="ECO:0000256" key="3">
    <source>
        <dbReference type="ARBA" id="ARBA00022833"/>
    </source>
</evidence>
<evidence type="ECO:0000256" key="6">
    <source>
        <dbReference type="ARBA" id="ARBA00023163"/>
    </source>
</evidence>
<keyword evidence="8" id="KW-0408">Iron</keyword>
<dbReference type="Proteomes" id="UP000014541">
    <property type="component" value="Unassembled WGS sequence"/>
</dbReference>
<dbReference type="eggNOG" id="COG0735">
    <property type="taxonomic scope" value="Bacteria"/>
</dbReference>
<feature type="binding site" evidence="7">
    <location>
        <position position="100"/>
    </location>
    <ligand>
        <name>Zn(2+)</name>
        <dbReference type="ChEBI" id="CHEBI:29105"/>
    </ligand>
</feature>
<dbReference type="RefSeq" id="WP_016525918.1">
    <property type="nucleotide sequence ID" value="NZ_KE332518.1"/>
</dbReference>
<keyword evidence="10" id="KW-1185">Reference proteome</keyword>
<name>S3KGD9_TREMA</name>
<dbReference type="GO" id="GO:1900376">
    <property type="term" value="P:regulation of secondary metabolite biosynthetic process"/>
    <property type="evidence" value="ECO:0007669"/>
    <property type="project" value="TreeGrafter"/>
</dbReference>
<feature type="binding site" evidence="7">
    <location>
        <position position="103"/>
    </location>
    <ligand>
        <name>Zn(2+)</name>
        <dbReference type="ChEBI" id="CHEBI:29105"/>
    </ligand>
</feature>
<keyword evidence="4" id="KW-0805">Transcription regulation</keyword>
<comment type="cofactor">
    <cofactor evidence="7">
        <name>Zn(2+)</name>
        <dbReference type="ChEBI" id="CHEBI:29105"/>
    </cofactor>
    <text evidence="7">Binds 1 zinc ion per subunit.</text>
</comment>
<evidence type="ECO:0000256" key="5">
    <source>
        <dbReference type="ARBA" id="ARBA00023125"/>
    </source>
</evidence>
<protein>
    <recommendedName>
        <fullName evidence="11">Transcriptional repressor</fullName>
    </recommendedName>
</protein>
<sequence>MNTITPEVKTIDTVQLLSKNGIRPSIQRLAVYRYLAENDIHPTADALYLALAPSIPTLSKTTVYNTLKLLEKKHLVRSIAIENDELRYDADISDHWHFKCTKCGNVYDIFSKDTEKTKESALKALPEHFVPQKIEMYMWGLCAHCSRV</sequence>
<dbReference type="GO" id="GO:0045892">
    <property type="term" value="P:negative regulation of DNA-templated transcription"/>
    <property type="evidence" value="ECO:0007669"/>
    <property type="project" value="TreeGrafter"/>
</dbReference>
<dbReference type="AlphaFoldDB" id="S3KGD9"/>